<dbReference type="GO" id="GO:0005737">
    <property type="term" value="C:cytoplasm"/>
    <property type="evidence" value="ECO:0007669"/>
    <property type="project" value="TreeGrafter"/>
</dbReference>
<dbReference type="PANTHER" id="PTHR42801:SF4">
    <property type="entry name" value="AHPC_TSA FAMILY PROTEIN"/>
    <property type="match status" value="1"/>
</dbReference>
<dbReference type="GO" id="GO:0045454">
    <property type="term" value="P:cell redox homeostasis"/>
    <property type="evidence" value="ECO:0007669"/>
    <property type="project" value="TreeGrafter"/>
</dbReference>
<gene>
    <name evidence="11" type="ORF">GCM10009019_12000</name>
</gene>
<dbReference type="Proteomes" id="UP001500194">
    <property type="component" value="Unassembled WGS sequence"/>
</dbReference>
<dbReference type="RefSeq" id="WP_227261103.1">
    <property type="nucleotide sequence ID" value="NZ_BAAADU010000002.1"/>
</dbReference>
<dbReference type="Gene3D" id="3.40.30.10">
    <property type="entry name" value="Glutaredoxin"/>
    <property type="match status" value="1"/>
</dbReference>
<dbReference type="Pfam" id="PF00578">
    <property type="entry name" value="AhpC-TSA"/>
    <property type="match status" value="1"/>
</dbReference>
<keyword evidence="12" id="KW-1185">Reference proteome</keyword>
<comment type="catalytic activity">
    <reaction evidence="9">
        <text>a hydroperoxide + [thioredoxin]-dithiol = an alcohol + [thioredoxin]-disulfide + H2O</text>
        <dbReference type="Rhea" id="RHEA:62620"/>
        <dbReference type="Rhea" id="RHEA-COMP:10698"/>
        <dbReference type="Rhea" id="RHEA-COMP:10700"/>
        <dbReference type="ChEBI" id="CHEBI:15377"/>
        <dbReference type="ChEBI" id="CHEBI:29950"/>
        <dbReference type="ChEBI" id="CHEBI:30879"/>
        <dbReference type="ChEBI" id="CHEBI:35924"/>
        <dbReference type="ChEBI" id="CHEBI:50058"/>
        <dbReference type="EC" id="1.11.1.24"/>
    </reaction>
</comment>
<dbReference type="PROSITE" id="PS51352">
    <property type="entry name" value="THIOREDOXIN_2"/>
    <property type="match status" value="1"/>
</dbReference>
<comment type="caution">
    <text evidence="11">The sequence shown here is derived from an EMBL/GenBank/DDBJ whole genome shotgun (WGS) entry which is preliminary data.</text>
</comment>
<sequence>MLEPGADAPDVAAQNQDGVLVDLDFEEPTVVYFYPKDDTPGCTVEAKEFNAELDAYADAGVSVYGVSLDDVDSHEEFGEKYGLEFDLLADPDGDIADAFGVDTSEGYTERVTFVLANGEVTHAYEGVKPDGHARDVLGDILDDGLATLD</sequence>
<dbReference type="InterPro" id="IPR050924">
    <property type="entry name" value="Peroxiredoxin_BCP/PrxQ"/>
</dbReference>
<evidence type="ECO:0000256" key="1">
    <source>
        <dbReference type="ARBA" id="ARBA00013017"/>
    </source>
</evidence>
<evidence type="ECO:0000256" key="6">
    <source>
        <dbReference type="ARBA" id="ARBA00023284"/>
    </source>
</evidence>
<accession>A0AAV3T1F5</accession>
<evidence type="ECO:0000256" key="8">
    <source>
        <dbReference type="ARBA" id="ARBA00038489"/>
    </source>
</evidence>
<dbReference type="InterPro" id="IPR036249">
    <property type="entry name" value="Thioredoxin-like_sf"/>
</dbReference>
<evidence type="ECO:0000259" key="10">
    <source>
        <dbReference type="PROSITE" id="PS51352"/>
    </source>
</evidence>
<dbReference type="GO" id="GO:0008379">
    <property type="term" value="F:thioredoxin peroxidase activity"/>
    <property type="evidence" value="ECO:0007669"/>
    <property type="project" value="TreeGrafter"/>
</dbReference>
<dbReference type="CDD" id="cd03017">
    <property type="entry name" value="PRX_BCP"/>
    <property type="match status" value="1"/>
</dbReference>
<evidence type="ECO:0000256" key="9">
    <source>
        <dbReference type="ARBA" id="ARBA00049091"/>
    </source>
</evidence>
<dbReference type="InterPro" id="IPR000866">
    <property type="entry name" value="AhpC/TSA"/>
</dbReference>
<name>A0AAV3T1F5_9EURY</name>
<evidence type="ECO:0000256" key="7">
    <source>
        <dbReference type="ARBA" id="ARBA00032824"/>
    </source>
</evidence>
<dbReference type="InterPro" id="IPR013766">
    <property type="entry name" value="Thioredoxin_domain"/>
</dbReference>
<dbReference type="EC" id="1.11.1.24" evidence="1"/>
<keyword evidence="6" id="KW-0676">Redox-active center</keyword>
<dbReference type="AlphaFoldDB" id="A0AAV3T1F5"/>
<keyword evidence="2" id="KW-0575">Peroxidase</keyword>
<dbReference type="EMBL" id="BAAADU010000002">
    <property type="protein sequence ID" value="GAA0650727.1"/>
    <property type="molecule type" value="Genomic_DNA"/>
</dbReference>
<evidence type="ECO:0000256" key="5">
    <source>
        <dbReference type="ARBA" id="ARBA00023157"/>
    </source>
</evidence>
<comment type="similarity">
    <text evidence="8">Belongs to the peroxiredoxin family. BCP/PrxQ subfamily.</text>
</comment>
<evidence type="ECO:0000313" key="11">
    <source>
        <dbReference type="EMBL" id="GAA0650727.1"/>
    </source>
</evidence>
<dbReference type="GO" id="GO:0034599">
    <property type="term" value="P:cellular response to oxidative stress"/>
    <property type="evidence" value="ECO:0007669"/>
    <property type="project" value="TreeGrafter"/>
</dbReference>
<evidence type="ECO:0000256" key="3">
    <source>
        <dbReference type="ARBA" id="ARBA00022862"/>
    </source>
</evidence>
<evidence type="ECO:0000256" key="2">
    <source>
        <dbReference type="ARBA" id="ARBA00022559"/>
    </source>
</evidence>
<keyword evidence="5" id="KW-1015">Disulfide bond</keyword>
<proteinExistence type="inferred from homology"/>
<evidence type="ECO:0000313" key="12">
    <source>
        <dbReference type="Proteomes" id="UP001500194"/>
    </source>
</evidence>
<keyword evidence="4" id="KW-0560">Oxidoreductase</keyword>
<evidence type="ECO:0000256" key="4">
    <source>
        <dbReference type="ARBA" id="ARBA00023002"/>
    </source>
</evidence>
<reference evidence="11 12" key="1">
    <citation type="journal article" date="2019" name="Int. J. Syst. Evol. Microbiol.">
        <title>The Global Catalogue of Microorganisms (GCM) 10K type strain sequencing project: providing services to taxonomists for standard genome sequencing and annotation.</title>
        <authorList>
            <consortium name="The Broad Institute Genomics Platform"/>
            <consortium name="The Broad Institute Genome Sequencing Center for Infectious Disease"/>
            <person name="Wu L."/>
            <person name="Ma J."/>
        </authorList>
    </citation>
    <scope>NUCLEOTIDE SEQUENCE [LARGE SCALE GENOMIC DNA]</scope>
    <source>
        <strain evidence="11 12">JCM 16327</strain>
    </source>
</reference>
<dbReference type="PANTHER" id="PTHR42801">
    <property type="entry name" value="THIOREDOXIN-DEPENDENT PEROXIDE REDUCTASE"/>
    <property type="match status" value="1"/>
</dbReference>
<protein>
    <recommendedName>
        <fullName evidence="1">thioredoxin-dependent peroxiredoxin</fullName>
        <ecNumber evidence="1">1.11.1.24</ecNumber>
    </recommendedName>
    <alternativeName>
        <fullName evidence="7">Thioredoxin peroxidase</fullName>
    </alternativeName>
</protein>
<keyword evidence="3" id="KW-0049">Antioxidant</keyword>
<feature type="domain" description="Thioredoxin" evidence="10">
    <location>
        <begin position="2"/>
        <end position="146"/>
    </location>
</feature>
<dbReference type="SUPFAM" id="SSF52833">
    <property type="entry name" value="Thioredoxin-like"/>
    <property type="match status" value="1"/>
</dbReference>
<dbReference type="GeneID" id="68574136"/>
<organism evidence="11 12">
    <name type="scientific">Salarchaeum japonicum</name>
    <dbReference type="NCBI Taxonomy" id="555573"/>
    <lineage>
        <taxon>Archaea</taxon>
        <taxon>Methanobacteriati</taxon>
        <taxon>Methanobacteriota</taxon>
        <taxon>Stenosarchaea group</taxon>
        <taxon>Halobacteria</taxon>
        <taxon>Halobacteriales</taxon>
        <taxon>Halobacteriaceae</taxon>
    </lineage>
</organism>